<evidence type="ECO:0000313" key="7">
    <source>
        <dbReference type="Proteomes" id="UP000095576"/>
    </source>
</evidence>
<feature type="transmembrane region" description="Helical" evidence="5">
    <location>
        <begin position="15"/>
        <end position="36"/>
    </location>
</feature>
<dbReference type="EMBL" id="CZAP01000002">
    <property type="protein sequence ID" value="CUO98611.1"/>
    <property type="molecule type" value="Genomic_DNA"/>
</dbReference>
<feature type="transmembrane region" description="Helical" evidence="5">
    <location>
        <begin position="200"/>
        <end position="222"/>
    </location>
</feature>
<keyword evidence="2 5" id="KW-0812">Transmembrane</keyword>
<dbReference type="InterPro" id="IPR036259">
    <property type="entry name" value="MFS_trans_sf"/>
</dbReference>
<comment type="subcellular location">
    <subcellularLocation>
        <location evidence="1">Membrane</location>
        <topology evidence="1">Multi-pass membrane protein</topology>
    </subcellularLocation>
</comment>
<feature type="transmembrane region" description="Helical" evidence="5">
    <location>
        <begin position="471"/>
        <end position="491"/>
    </location>
</feature>
<name>A0A173VFN5_BACT4</name>
<protein>
    <submittedName>
        <fullName evidence="6">Putative transport-related membrane protein</fullName>
    </submittedName>
</protein>
<feature type="transmembrane region" description="Helical" evidence="5">
    <location>
        <begin position="336"/>
        <end position="356"/>
    </location>
</feature>
<sequence length="528" mass="61720">MPMFRSFVPRKMQPWIYLFIAVTFQLSGGVYLGALNQMIGSMSLMREDILMCMYANLAGMAIYFPLLFRMKFRFTNKTLLTSAALGVLLCNLIAPHITFLPLLWLICFIEGMCKIQGTFECMSNIQLWMTPKRDFTVFFPWLHIVILGSIQLSDLITTYLMYHYHWTYMNLFIAGLMLIVLLIQTTCIKHFRFMKKFPLFGIDWLGAALWAALLAEIAFLFNYGDWYDWWNSPVIRQLSIAILITLGFCIWRMMTIRHPFLEPKMWTYRHYWSLLGLVTLVEAFLATEHVLEEVFYEEVMKYEELVSVQLDWFAMIGIVAGCVFSYWWMHVKQYNYVRLVIVGFIGLIGYLIGFYLTLSTDIHISQLYLPTICRGFAYAVLSATFMVCLEEIMTFQHFFQGLSVFNMLHMVVGGVLGCAVYAQGLAYYVPDNLSRYGSAIDHVSFSSNPFNLGHYMEEFISQMMEVSIKQIYGWVAYACIFLFLLLLLYDFPVRRSLKSMPSWKEVAREVKNTFWRTTHTPSEKKKQL</sequence>
<feature type="transmembrane region" description="Helical" evidence="5">
    <location>
        <begin position="271"/>
        <end position="290"/>
    </location>
</feature>
<evidence type="ECO:0000256" key="1">
    <source>
        <dbReference type="ARBA" id="ARBA00004141"/>
    </source>
</evidence>
<feature type="transmembrane region" description="Helical" evidence="5">
    <location>
        <begin position="48"/>
        <end position="68"/>
    </location>
</feature>
<proteinExistence type="predicted"/>
<reference evidence="6 7" key="1">
    <citation type="submission" date="2015-09" db="EMBL/GenBank/DDBJ databases">
        <authorList>
            <consortium name="Pathogen Informatics"/>
        </authorList>
    </citation>
    <scope>NUCLEOTIDE SEQUENCE [LARGE SCALE GENOMIC DNA]</scope>
    <source>
        <strain evidence="6 7">2789STDY5834899</strain>
    </source>
</reference>
<evidence type="ECO:0000256" key="3">
    <source>
        <dbReference type="ARBA" id="ARBA00022989"/>
    </source>
</evidence>
<evidence type="ECO:0000313" key="6">
    <source>
        <dbReference type="EMBL" id="CUO98611.1"/>
    </source>
</evidence>
<organism evidence="6 7">
    <name type="scientific">Bacteroides thetaiotaomicron</name>
    <dbReference type="NCBI Taxonomy" id="818"/>
    <lineage>
        <taxon>Bacteria</taxon>
        <taxon>Pseudomonadati</taxon>
        <taxon>Bacteroidota</taxon>
        <taxon>Bacteroidia</taxon>
        <taxon>Bacteroidales</taxon>
        <taxon>Bacteroidaceae</taxon>
        <taxon>Bacteroides</taxon>
    </lineage>
</organism>
<keyword evidence="4 5" id="KW-0472">Membrane</keyword>
<feature type="transmembrane region" description="Helical" evidence="5">
    <location>
        <begin position="80"/>
        <end position="106"/>
    </location>
</feature>
<evidence type="ECO:0000256" key="2">
    <source>
        <dbReference type="ARBA" id="ARBA00022692"/>
    </source>
</evidence>
<feature type="transmembrane region" description="Helical" evidence="5">
    <location>
        <begin position="310"/>
        <end position="329"/>
    </location>
</feature>
<accession>A0A173VFN5</accession>
<dbReference type="PANTHER" id="PTHR23501">
    <property type="entry name" value="MAJOR FACILITATOR SUPERFAMILY"/>
    <property type="match status" value="1"/>
</dbReference>
<feature type="transmembrane region" description="Helical" evidence="5">
    <location>
        <begin position="234"/>
        <end position="251"/>
    </location>
</feature>
<gene>
    <name evidence="6" type="ORF">ERS852511_00753</name>
</gene>
<feature type="transmembrane region" description="Helical" evidence="5">
    <location>
        <begin position="138"/>
        <end position="162"/>
    </location>
</feature>
<keyword evidence="3 5" id="KW-1133">Transmembrane helix</keyword>
<dbReference type="GO" id="GO:0022857">
    <property type="term" value="F:transmembrane transporter activity"/>
    <property type="evidence" value="ECO:0007669"/>
    <property type="project" value="TreeGrafter"/>
</dbReference>
<evidence type="ECO:0000256" key="4">
    <source>
        <dbReference type="ARBA" id="ARBA00023136"/>
    </source>
</evidence>
<feature type="transmembrane region" description="Helical" evidence="5">
    <location>
        <begin position="168"/>
        <end position="188"/>
    </location>
</feature>
<feature type="transmembrane region" description="Helical" evidence="5">
    <location>
        <begin position="407"/>
        <end position="429"/>
    </location>
</feature>
<dbReference type="PANTHER" id="PTHR23501:SF5">
    <property type="entry name" value="TRANSPORT PROTEIN"/>
    <property type="match status" value="1"/>
</dbReference>
<dbReference type="GO" id="GO:0005886">
    <property type="term" value="C:plasma membrane"/>
    <property type="evidence" value="ECO:0007669"/>
    <property type="project" value="TreeGrafter"/>
</dbReference>
<feature type="transmembrane region" description="Helical" evidence="5">
    <location>
        <begin position="376"/>
        <end position="395"/>
    </location>
</feature>
<dbReference type="Proteomes" id="UP000095576">
    <property type="component" value="Unassembled WGS sequence"/>
</dbReference>
<evidence type="ECO:0000256" key="5">
    <source>
        <dbReference type="SAM" id="Phobius"/>
    </source>
</evidence>
<dbReference type="SUPFAM" id="SSF103473">
    <property type="entry name" value="MFS general substrate transporter"/>
    <property type="match status" value="1"/>
</dbReference>
<dbReference type="AlphaFoldDB" id="A0A173VFN5"/>